<accession>A0A3S3AL71</accession>
<sequence>MRSDLPSPRAASGNFLEPNRMTTTMATIAQCHRLKPPVITTSKCQTRTMLPDMSESVSEQMSCSP</sequence>
<organism evidence="1 2">
    <name type="scientific">Rhodococcus spongiicola</name>
    <dbReference type="NCBI Taxonomy" id="2487352"/>
    <lineage>
        <taxon>Bacteria</taxon>
        <taxon>Bacillati</taxon>
        <taxon>Actinomycetota</taxon>
        <taxon>Actinomycetes</taxon>
        <taxon>Mycobacteriales</taxon>
        <taxon>Nocardiaceae</taxon>
        <taxon>Rhodococcus</taxon>
    </lineage>
</organism>
<dbReference type="GO" id="GO:0003676">
    <property type="term" value="F:nucleic acid binding"/>
    <property type="evidence" value="ECO:0007669"/>
    <property type="project" value="InterPro"/>
</dbReference>
<dbReference type="AlphaFoldDB" id="A0A3S3AL71"/>
<dbReference type="Pfam" id="PF01623">
    <property type="entry name" value="Carla_C4"/>
    <property type="match status" value="1"/>
</dbReference>
<reference evidence="1 2" key="1">
    <citation type="submission" date="2018-11" db="EMBL/GenBank/DDBJ databases">
        <title>Rhodococcus spongicola sp. nov. and Rhodococcus xishaensis sp. nov. from marine sponges.</title>
        <authorList>
            <person name="Li L."/>
            <person name="Lin H.W."/>
        </authorList>
    </citation>
    <scope>NUCLEOTIDE SEQUENCE [LARGE SCALE GENOMIC DNA]</scope>
    <source>
        <strain evidence="1 2">LHW50502</strain>
    </source>
</reference>
<protein>
    <submittedName>
        <fullName evidence="1">Uncharacterized protein</fullName>
    </submittedName>
</protein>
<evidence type="ECO:0000313" key="1">
    <source>
        <dbReference type="EMBL" id="RVW03295.1"/>
    </source>
</evidence>
<proteinExistence type="predicted"/>
<gene>
    <name evidence="1" type="ORF">EF834_09055</name>
</gene>
<dbReference type="EMBL" id="RKLN01000003">
    <property type="protein sequence ID" value="RVW03295.1"/>
    <property type="molecule type" value="Genomic_DNA"/>
</dbReference>
<keyword evidence="2" id="KW-1185">Reference proteome</keyword>
<comment type="caution">
    <text evidence="1">The sequence shown here is derived from an EMBL/GenBank/DDBJ whole genome shotgun (WGS) entry which is preliminary data.</text>
</comment>
<name>A0A3S3AL71_9NOCA</name>
<dbReference type="InterPro" id="IPR002568">
    <property type="entry name" value="Carla-bd"/>
</dbReference>
<dbReference type="Proteomes" id="UP000284333">
    <property type="component" value="Unassembled WGS sequence"/>
</dbReference>
<dbReference type="GO" id="GO:0006355">
    <property type="term" value="P:regulation of DNA-templated transcription"/>
    <property type="evidence" value="ECO:0007669"/>
    <property type="project" value="InterPro"/>
</dbReference>
<evidence type="ECO:0000313" key="2">
    <source>
        <dbReference type="Proteomes" id="UP000284333"/>
    </source>
</evidence>